<organism evidence="9 10">
    <name type="scientific">Bacteroides thetaiotaomicron (strain ATCC 29148 / DSM 2079 / JCM 5827 / CCUG 10774 / NCTC 10582 / VPI-5482 / E50)</name>
    <dbReference type="NCBI Taxonomy" id="226186"/>
    <lineage>
        <taxon>Bacteria</taxon>
        <taxon>Pseudomonadati</taxon>
        <taxon>Bacteroidota</taxon>
        <taxon>Bacteroidia</taxon>
        <taxon>Bacteroidales</taxon>
        <taxon>Bacteroidaceae</taxon>
        <taxon>Bacteroides</taxon>
    </lineage>
</organism>
<reference evidence="9 10" key="2">
    <citation type="journal article" date="2009" name="Proc. Natl. Acad. Sci. U.S.A.">
        <title>Characterizing a model human gut microbiota composed of members of its two dominant bacterial phyla.</title>
        <authorList>
            <person name="Mahowald M.A."/>
            <person name="Rey F.E."/>
            <person name="Seedorf H."/>
            <person name="Turnbaugh P.J."/>
            <person name="Fulton R.S."/>
            <person name="Wollam A."/>
            <person name="Shah N."/>
            <person name="Wang C."/>
            <person name="Magrini V."/>
            <person name="Wilson R.K."/>
            <person name="Cantarel B.L."/>
            <person name="Coutinho P.M."/>
            <person name="Henrissat B."/>
            <person name="Crock L.W."/>
            <person name="Russell A."/>
            <person name="Verberkmoes N.C."/>
            <person name="Hettich R.L."/>
            <person name="Gordon J.I."/>
        </authorList>
    </citation>
    <scope>NUCLEOTIDE SEQUENCE [LARGE SCALE GENOMIC DNA]</scope>
    <source>
        <strain evidence="10">ATCC 29148 / DSM 2079 / JCM 5827 / CCUG 10774 / NCTC 10582 / VPI-5482 / E50</strain>
    </source>
</reference>
<dbReference type="GeneID" id="60925928"/>
<dbReference type="Gene3D" id="3.40.50.150">
    <property type="entry name" value="Vaccinia Virus protein VP39"/>
    <property type="match status" value="1"/>
</dbReference>
<evidence type="ECO:0000256" key="3">
    <source>
        <dbReference type="ARBA" id="ARBA00022691"/>
    </source>
</evidence>
<dbReference type="InterPro" id="IPR029063">
    <property type="entry name" value="SAM-dependent_MTases_sf"/>
</dbReference>
<evidence type="ECO:0000256" key="7">
    <source>
        <dbReference type="RuleBase" id="RU000416"/>
    </source>
</evidence>
<dbReference type="EnsemblBacteria" id="AAO79859">
    <property type="protein sequence ID" value="AAO79859"/>
    <property type="gene ID" value="BT_4754"/>
</dbReference>
<dbReference type="AlphaFoldDB" id="Q89YH8"/>
<evidence type="ECO:0000313" key="10">
    <source>
        <dbReference type="Proteomes" id="UP000001414"/>
    </source>
</evidence>
<proteinExistence type="inferred from homology"/>
<dbReference type="PROSITE" id="PS51679">
    <property type="entry name" value="SAM_MT_C5"/>
    <property type="match status" value="1"/>
</dbReference>
<gene>
    <name evidence="9" type="ordered locus">BT_4754</name>
</gene>
<sequence length="402" mass="46327">MKKPTYIDIFAGCGGLSLGLHNAGWQGLFAVEKNADAFKTLEYNLIEKVNHFLWPDWLPKTSHDINVVLKDYKEQLLGLQRKVDLVVGGPPCQGFSMAGRRKENDQRNNLVKSYIKFIKTIQPKIIFFENVKGFTLEFRKNKDKGKEYSSYVERALNRAGYYVKGELVNFGEYGIPQKRTRFILVGVRKDVPNVSKDTASQFFSLIKNNRHSFLSKKNLTIETTLGDAISDLLRENGEVDSPDTKSFKAGMYSSIKSSYQQLMRIGVNQCIPDSHRFPKHRPEISSKFQIILDTCKKNKDIDSYTRERFNIKKHTIIPLDEQKKSPTITTLPDDYIHYSEPRILTVREYARIQSFPDWYIFQGKYTTGGKRRTQEVPRYTQIGNAIPPLFGEQVGIILKKMI</sequence>
<evidence type="ECO:0000256" key="2">
    <source>
        <dbReference type="ARBA" id="ARBA00022679"/>
    </source>
</evidence>
<keyword evidence="10" id="KW-1185">Reference proteome</keyword>
<dbReference type="PATRIC" id="fig|226186.12.peg.4830"/>
<dbReference type="GO" id="GO:0032259">
    <property type="term" value="P:methylation"/>
    <property type="evidence" value="ECO:0007669"/>
    <property type="project" value="UniProtKB-KW"/>
</dbReference>
<dbReference type="eggNOG" id="COG0270">
    <property type="taxonomic scope" value="Bacteria"/>
</dbReference>
<evidence type="ECO:0000256" key="6">
    <source>
        <dbReference type="PROSITE-ProRule" id="PRU01016"/>
    </source>
</evidence>
<dbReference type="OrthoDB" id="32195at2"/>
<dbReference type="Proteomes" id="UP000001414">
    <property type="component" value="Chromosome"/>
</dbReference>
<dbReference type="EC" id="2.1.1.37" evidence="8"/>
<evidence type="ECO:0000256" key="8">
    <source>
        <dbReference type="RuleBase" id="RU000417"/>
    </source>
</evidence>
<dbReference type="InterPro" id="IPR050390">
    <property type="entry name" value="C5-Methyltransferase"/>
</dbReference>
<dbReference type="Pfam" id="PF00145">
    <property type="entry name" value="DNA_methylase"/>
    <property type="match status" value="1"/>
</dbReference>
<dbReference type="PRINTS" id="PR00105">
    <property type="entry name" value="C5METTRFRASE"/>
</dbReference>
<dbReference type="PROSITE" id="PS00094">
    <property type="entry name" value="C5_MTASE_1"/>
    <property type="match status" value="1"/>
</dbReference>
<feature type="active site" evidence="6">
    <location>
        <position position="92"/>
    </location>
</feature>
<name>Q89YH8_BACTN</name>
<dbReference type="KEGG" id="bth:BT_4754"/>
<dbReference type="InterPro" id="IPR001525">
    <property type="entry name" value="C5_MeTfrase"/>
</dbReference>
<dbReference type="PANTHER" id="PTHR10629:SF52">
    <property type="entry name" value="DNA (CYTOSINE-5)-METHYLTRANSFERASE 1"/>
    <property type="match status" value="1"/>
</dbReference>
<dbReference type="NCBIfam" id="TIGR00675">
    <property type="entry name" value="dcm"/>
    <property type="match status" value="1"/>
</dbReference>
<accession>Q89YH8</accession>
<keyword evidence="4" id="KW-0680">Restriction system</keyword>
<reference evidence="9 10" key="1">
    <citation type="journal article" date="2003" name="Science">
        <title>A genomic view of the human-Bacteroides thetaiotaomicron symbiosis.</title>
        <authorList>
            <person name="Xu J."/>
            <person name="Bjursell M.K."/>
            <person name="Himrod J."/>
            <person name="Deng S."/>
            <person name="Carmichael L.K."/>
            <person name="Chiang H.C."/>
            <person name="Hooper L.V."/>
            <person name="Gordon J.I."/>
        </authorList>
    </citation>
    <scope>NUCLEOTIDE SEQUENCE [LARGE SCALE GENOMIC DNA]</scope>
    <source>
        <strain evidence="10">ATCC 29148 / DSM 2079 / JCM 5827 / CCUG 10774 / NCTC 10582 / VPI-5482 / E50</strain>
    </source>
</reference>
<dbReference type="InterPro" id="IPR018117">
    <property type="entry name" value="C5_DNA_meth_AS"/>
</dbReference>
<dbReference type="EMBL" id="AE015928">
    <property type="protein sequence ID" value="AAO79859.1"/>
    <property type="molecule type" value="Genomic_DNA"/>
</dbReference>
<dbReference type="HOGENOM" id="CLU_006958_2_0_10"/>
<evidence type="ECO:0000256" key="4">
    <source>
        <dbReference type="ARBA" id="ARBA00022747"/>
    </source>
</evidence>
<evidence type="ECO:0000256" key="1">
    <source>
        <dbReference type="ARBA" id="ARBA00022603"/>
    </source>
</evidence>
<evidence type="ECO:0000313" key="9">
    <source>
        <dbReference type="EMBL" id="AAO79859.1"/>
    </source>
</evidence>
<dbReference type="STRING" id="226186.BT_4754"/>
<keyword evidence="2 6" id="KW-0808">Transferase</keyword>
<evidence type="ECO:0000256" key="5">
    <source>
        <dbReference type="ARBA" id="ARBA00047422"/>
    </source>
</evidence>
<dbReference type="REBASE" id="7076">
    <property type="entry name" value="M.BthVORF4754P"/>
</dbReference>
<dbReference type="PANTHER" id="PTHR10629">
    <property type="entry name" value="CYTOSINE-SPECIFIC METHYLTRANSFERASE"/>
    <property type="match status" value="1"/>
</dbReference>
<dbReference type="InParanoid" id="Q89YH8"/>
<keyword evidence="3 6" id="KW-0949">S-adenosyl-L-methionine</keyword>
<dbReference type="RefSeq" id="WP_011109411.1">
    <property type="nucleotide sequence ID" value="NC_004663.1"/>
</dbReference>
<dbReference type="Gene3D" id="3.90.120.10">
    <property type="entry name" value="DNA Methylase, subunit A, domain 2"/>
    <property type="match status" value="1"/>
</dbReference>
<comment type="similarity">
    <text evidence="6 7">Belongs to the class I-like SAM-binding methyltransferase superfamily. C5-methyltransferase family.</text>
</comment>
<protein>
    <recommendedName>
        <fullName evidence="8">Cytosine-specific methyltransferase</fullName>
        <ecNumber evidence="8">2.1.1.37</ecNumber>
    </recommendedName>
</protein>
<dbReference type="PaxDb" id="226186-BT_4754"/>
<keyword evidence="1 6" id="KW-0489">Methyltransferase</keyword>
<dbReference type="SUPFAM" id="SSF53335">
    <property type="entry name" value="S-adenosyl-L-methionine-dependent methyltransferases"/>
    <property type="match status" value="1"/>
</dbReference>
<dbReference type="GO" id="GO:0003886">
    <property type="term" value="F:DNA (cytosine-5-)-methyltransferase activity"/>
    <property type="evidence" value="ECO:0007669"/>
    <property type="project" value="UniProtKB-EC"/>
</dbReference>
<dbReference type="GO" id="GO:0009307">
    <property type="term" value="P:DNA restriction-modification system"/>
    <property type="evidence" value="ECO:0007669"/>
    <property type="project" value="UniProtKB-KW"/>
</dbReference>
<comment type="catalytic activity">
    <reaction evidence="5 8">
        <text>a 2'-deoxycytidine in DNA + S-adenosyl-L-methionine = a 5-methyl-2'-deoxycytidine in DNA + S-adenosyl-L-homocysteine + H(+)</text>
        <dbReference type="Rhea" id="RHEA:13681"/>
        <dbReference type="Rhea" id="RHEA-COMP:11369"/>
        <dbReference type="Rhea" id="RHEA-COMP:11370"/>
        <dbReference type="ChEBI" id="CHEBI:15378"/>
        <dbReference type="ChEBI" id="CHEBI:57856"/>
        <dbReference type="ChEBI" id="CHEBI:59789"/>
        <dbReference type="ChEBI" id="CHEBI:85452"/>
        <dbReference type="ChEBI" id="CHEBI:85454"/>
        <dbReference type="EC" id="2.1.1.37"/>
    </reaction>
</comment>